<name>A0A2D3WBW6_9BACT</name>
<reference evidence="1 2" key="1">
    <citation type="journal article" date="2017" name="Front. Microbiol.">
        <title>Comparative Genomic Analysis of the Class Epsilonproteobacteria and Proposed Reclassification to Epsilonbacteraeota (phyl. nov.).</title>
        <authorList>
            <person name="Waite D.W."/>
            <person name="Vanwonterghem I."/>
            <person name="Rinke C."/>
            <person name="Parks D.H."/>
            <person name="Zhang Y."/>
            <person name="Takai K."/>
            <person name="Sievert S.M."/>
            <person name="Simon J."/>
            <person name="Campbell B.J."/>
            <person name="Hanson T.E."/>
            <person name="Woyke T."/>
            <person name="Klotz M.G."/>
            <person name="Hugenholtz P."/>
        </authorList>
    </citation>
    <scope>NUCLEOTIDE SEQUENCE [LARGE SCALE GENOMIC DNA]</scope>
    <source>
        <strain evidence="1">UBA12443</strain>
    </source>
</reference>
<gene>
    <name evidence="1" type="ORF">CFH83_04000</name>
</gene>
<dbReference type="AlphaFoldDB" id="A0A2D3WBW6"/>
<accession>A0A2D3WBW6</accession>
<sequence>MAGVMFSFYDFASLIDLNIGISDRLDENRSESFTILFCDFSNISHTLVESNIQTLLRTSDSIVHCDDYYFFVMPYTDRYGCGFVKKMVEDIFSKPIQTAAICYPSDGENSAELLESLHAEVKKIHKIDLDCLYSAANREP</sequence>
<dbReference type="EMBL" id="DLUI01000061">
    <property type="protein sequence ID" value="DAB38801.1"/>
    <property type="molecule type" value="Genomic_DNA"/>
</dbReference>
<evidence type="ECO:0000313" key="2">
    <source>
        <dbReference type="Proteomes" id="UP000228859"/>
    </source>
</evidence>
<dbReference type="RefSeq" id="WP_294895038.1">
    <property type="nucleotide sequence ID" value="NZ_DLUI01000061.1"/>
</dbReference>
<comment type="caution">
    <text evidence="1">The sequence shown here is derived from an EMBL/GenBank/DDBJ whole genome shotgun (WGS) entry which is preliminary data.</text>
</comment>
<protein>
    <recommendedName>
        <fullName evidence="3">GGDEF domain-containing protein</fullName>
    </recommendedName>
</protein>
<dbReference type="Proteomes" id="UP000228859">
    <property type="component" value="Unassembled WGS sequence"/>
</dbReference>
<evidence type="ECO:0008006" key="3">
    <source>
        <dbReference type="Google" id="ProtNLM"/>
    </source>
</evidence>
<proteinExistence type="predicted"/>
<organism evidence="1 2">
    <name type="scientific">Sulfuricurvum kujiense</name>
    <dbReference type="NCBI Taxonomy" id="148813"/>
    <lineage>
        <taxon>Bacteria</taxon>
        <taxon>Pseudomonadati</taxon>
        <taxon>Campylobacterota</taxon>
        <taxon>Epsilonproteobacteria</taxon>
        <taxon>Campylobacterales</taxon>
        <taxon>Sulfurimonadaceae</taxon>
        <taxon>Sulfuricurvum</taxon>
    </lineage>
</organism>
<evidence type="ECO:0000313" key="1">
    <source>
        <dbReference type="EMBL" id="DAB38801.1"/>
    </source>
</evidence>